<gene>
    <name evidence="2" type="ORF">CAUJ_LOCUS16240</name>
</gene>
<feature type="compositionally biased region" description="Polar residues" evidence="1">
    <location>
        <begin position="8"/>
        <end position="17"/>
    </location>
</feature>
<feature type="non-terminal residue" evidence="2">
    <location>
        <position position="1"/>
    </location>
</feature>
<protein>
    <submittedName>
        <fullName evidence="2">Uncharacterized protein</fullName>
    </submittedName>
</protein>
<evidence type="ECO:0000313" key="2">
    <source>
        <dbReference type="EMBL" id="CAD6200344.1"/>
    </source>
</evidence>
<accession>A0A8S1HZA3</accession>
<evidence type="ECO:0000256" key="1">
    <source>
        <dbReference type="SAM" id="MobiDB-lite"/>
    </source>
</evidence>
<keyword evidence="3" id="KW-1185">Reference proteome</keyword>
<dbReference type="EMBL" id="CAJGYM010000354">
    <property type="protein sequence ID" value="CAD6200344.1"/>
    <property type="molecule type" value="Genomic_DNA"/>
</dbReference>
<sequence length="340" mass="37746">DNAEPATAKSNEQTSKTEASKPHGEELLPAQQFSSTSPEEEDTQPIVDTPSSPLSNRQFDTEAFEFQDLGVVSVPFHHVHKASTRDLTVASLRLSRDDAKVREALERIANLDFVHAIALGIGGAKVDNFDFLMLVECGAPTKQHRIEAMLTGLEVNNLQIRPIDEQKHLDFVWNNLNAIERFSAGYVVVHGRMVNVDDGEYGEISVYEPPGGTRCLGPGRFDGVRKIDCQERKTIFSQCYEKAKRLDLRVYLVEGKPGSGKSHFTRCTWREDTYFGTSSKFLEGYVTQKTIVLDELCYRSREGMSGADLLLLTGEGVAMGNIKYGVFSCFENVVVSTVAP</sequence>
<organism evidence="2 3">
    <name type="scientific">Caenorhabditis auriculariae</name>
    <dbReference type="NCBI Taxonomy" id="2777116"/>
    <lineage>
        <taxon>Eukaryota</taxon>
        <taxon>Metazoa</taxon>
        <taxon>Ecdysozoa</taxon>
        <taxon>Nematoda</taxon>
        <taxon>Chromadorea</taxon>
        <taxon>Rhabditida</taxon>
        <taxon>Rhabditina</taxon>
        <taxon>Rhabditomorpha</taxon>
        <taxon>Rhabditoidea</taxon>
        <taxon>Rhabditidae</taxon>
        <taxon>Peloderinae</taxon>
        <taxon>Caenorhabditis</taxon>
    </lineage>
</organism>
<proteinExistence type="predicted"/>
<feature type="region of interest" description="Disordered" evidence="1">
    <location>
        <begin position="1"/>
        <end position="55"/>
    </location>
</feature>
<reference evidence="2" key="1">
    <citation type="submission" date="2020-10" db="EMBL/GenBank/DDBJ databases">
        <authorList>
            <person name="Kikuchi T."/>
        </authorList>
    </citation>
    <scope>NUCLEOTIDE SEQUENCE</scope>
    <source>
        <strain evidence="2">NKZ352</strain>
    </source>
</reference>
<evidence type="ECO:0000313" key="3">
    <source>
        <dbReference type="Proteomes" id="UP000835052"/>
    </source>
</evidence>
<comment type="caution">
    <text evidence="2">The sequence shown here is derived from an EMBL/GenBank/DDBJ whole genome shotgun (WGS) entry which is preliminary data.</text>
</comment>
<name>A0A8S1HZA3_9PELO</name>
<dbReference type="AlphaFoldDB" id="A0A8S1HZA3"/>
<dbReference type="Proteomes" id="UP000835052">
    <property type="component" value="Unassembled WGS sequence"/>
</dbReference>